<name>A0A9D1Q6Q7_9GAMM</name>
<evidence type="ECO:0000313" key="7">
    <source>
        <dbReference type="EMBL" id="HIW07079.1"/>
    </source>
</evidence>
<protein>
    <submittedName>
        <fullName evidence="7">DUF1049 domain-containing protein</fullName>
    </submittedName>
</protein>
<keyword evidence="3 5" id="KW-1133">Transmembrane helix</keyword>
<feature type="domain" description="Lipopolysaccharide assembly protein A" evidence="6">
    <location>
        <begin position="31"/>
        <end position="95"/>
    </location>
</feature>
<dbReference type="Proteomes" id="UP000823934">
    <property type="component" value="Unassembled WGS sequence"/>
</dbReference>
<evidence type="ECO:0000313" key="8">
    <source>
        <dbReference type="Proteomes" id="UP000823934"/>
    </source>
</evidence>
<evidence type="ECO:0000259" key="6">
    <source>
        <dbReference type="Pfam" id="PF06305"/>
    </source>
</evidence>
<reference evidence="7" key="2">
    <citation type="submission" date="2021-04" db="EMBL/GenBank/DDBJ databases">
        <authorList>
            <person name="Gilroy R."/>
        </authorList>
    </citation>
    <scope>NUCLEOTIDE SEQUENCE</scope>
    <source>
        <strain evidence="7">CHK160-9182</strain>
    </source>
</reference>
<evidence type="ECO:0000256" key="4">
    <source>
        <dbReference type="ARBA" id="ARBA00023136"/>
    </source>
</evidence>
<dbReference type="EMBL" id="DXHP01000160">
    <property type="protein sequence ID" value="HIW07079.1"/>
    <property type="molecule type" value="Genomic_DNA"/>
</dbReference>
<dbReference type="AlphaFoldDB" id="A0A9D1Q6Q7"/>
<dbReference type="InterPro" id="IPR010445">
    <property type="entry name" value="LapA_dom"/>
</dbReference>
<feature type="transmembrane region" description="Helical" evidence="5">
    <location>
        <begin position="7"/>
        <end position="26"/>
    </location>
</feature>
<evidence type="ECO:0000256" key="3">
    <source>
        <dbReference type="ARBA" id="ARBA00022989"/>
    </source>
</evidence>
<evidence type="ECO:0000256" key="1">
    <source>
        <dbReference type="ARBA" id="ARBA00022475"/>
    </source>
</evidence>
<keyword evidence="1" id="KW-1003">Cell membrane</keyword>
<evidence type="ECO:0000256" key="2">
    <source>
        <dbReference type="ARBA" id="ARBA00022692"/>
    </source>
</evidence>
<evidence type="ECO:0000256" key="5">
    <source>
        <dbReference type="SAM" id="Phobius"/>
    </source>
</evidence>
<feature type="transmembrane region" description="Helical" evidence="5">
    <location>
        <begin position="46"/>
        <end position="69"/>
    </location>
</feature>
<reference evidence="7" key="1">
    <citation type="journal article" date="2021" name="PeerJ">
        <title>Extensive microbial diversity within the chicken gut microbiome revealed by metagenomics and culture.</title>
        <authorList>
            <person name="Gilroy R."/>
            <person name="Ravi A."/>
            <person name="Getino M."/>
            <person name="Pursley I."/>
            <person name="Horton D.L."/>
            <person name="Alikhan N.F."/>
            <person name="Baker D."/>
            <person name="Gharbi K."/>
            <person name="Hall N."/>
            <person name="Watson M."/>
            <person name="Adriaenssens E.M."/>
            <person name="Foster-Nyarko E."/>
            <person name="Jarju S."/>
            <person name="Secka A."/>
            <person name="Antonio M."/>
            <person name="Oren A."/>
            <person name="Chaudhuri R.R."/>
            <person name="La Ragione R."/>
            <person name="Hildebrand F."/>
            <person name="Pallen M.J."/>
        </authorList>
    </citation>
    <scope>NUCLEOTIDE SEQUENCE</scope>
    <source>
        <strain evidence="7">CHK160-9182</strain>
    </source>
</reference>
<dbReference type="GO" id="GO:0005886">
    <property type="term" value="C:plasma membrane"/>
    <property type="evidence" value="ECO:0007669"/>
    <property type="project" value="InterPro"/>
</dbReference>
<organism evidence="7 8">
    <name type="scientific">Candidatus Ignatzschineria merdigallinarum</name>
    <dbReference type="NCBI Taxonomy" id="2838621"/>
    <lineage>
        <taxon>Bacteria</taxon>
        <taxon>Pseudomonadati</taxon>
        <taxon>Pseudomonadota</taxon>
        <taxon>Gammaproteobacteria</taxon>
        <taxon>Cardiobacteriales</taxon>
        <taxon>Ignatzschineriaceae</taxon>
        <taxon>Ignatzschineria</taxon>
    </lineage>
</organism>
<sequence>MKRIYFWLKIAVWVLIFAIVFVIFYINRDSQVSFNYLIGDATLNTALFICVVFIIGAFFTIGVLALLNISRVFGNIGLKSKVNRLEKENAELKRKTHVL</sequence>
<accession>A0A9D1Q6Q7</accession>
<dbReference type="Pfam" id="PF06305">
    <property type="entry name" value="LapA_dom"/>
    <property type="match status" value="1"/>
</dbReference>
<keyword evidence="4 5" id="KW-0472">Membrane</keyword>
<keyword evidence="2 5" id="KW-0812">Transmembrane</keyword>
<gene>
    <name evidence="7" type="ORF">H9889_07110</name>
</gene>
<comment type="caution">
    <text evidence="7">The sequence shown here is derived from an EMBL/GenBank/DDBJ whole genome shotgun (WGS) entry which is preliminary data.</text>
</comment>
<proteinExistence type="predicted"/>